<proteinExistence type="predicted"/>
<dbReference type="InParanoid" id="A0A067QJA0"/>
<dbReference type="STRING" id="136037.A0A067QJA0"/>
<keyword evidence="3" id="KW-1185">Reference proteome</keyword>
<reference evidence="2 3" key="1">
    <citation type="journal article" date="2014" name="Nat. Commun.">
        <title>Molecular traces of alternative social organization in a termite genome.</title>
        <authorList>
            <person name="Terrapon N."/>
            <person name="Li C."/>
            <person name="Robertson H.M."/>
            <person name="Ji L."/>
            <person name="Meng X."/>
            <person name="Booth W."/>
            <person name="Chen Z."/>
            <person name="Childers C.P."/>
            <person name="Glastad K.M."/>
            <person name="Gokhale K."/>
            <person name="Gowin J."/>
            <person name="Gronenberg W."/>
            <person name="Hermansen R.A."/>
            <person name="Hu H."/>
            <person name="Hunt B.G."/>
            <person name="Huylmans A.K."/>
            <person name="Khalil S.M."/>
            <person name="Mitchell R.D."/>
            <person name="Munoz-Torres M.C."/>
            <person name="Mustard J.A."/>
            <person name="Pan H."/>
            <person name="Reese J.T."/>
            <person name="Scharf M.E."/>
            <person name="Sun F."/>
            <person name="Vogel H."/>
            <person name="Xiao J."/>
            <person name="Yang W."/>
            <person name="Yang Z."/>
            <person name="Yang Z."/>
            <person name="Zhou J."/>
            <person name="Zhu J."/>
            <person name="Brent C.S."/>
            <person name="Elsik C.G."/>
            <person name="Goodisman M.A."/>
            <person name="Liberles D.A."/>
            <person name="Roe R.M."/>
            <person name="Vargo E.L."/>
            <person name="Vilcinskas A."/>
            <person name="Wang J."/>
            <person name="Bornberg-Bauer E."/>
            <person name="Korb J."/>
            <person name="Zhang G."/>
            <person name="Liebig J."/>
        </authorList>
    </citation>
    <scope>NUCLEOTIDE SEQUENCE [LARGE SCALE GENOMIC DNA]</scope>
    <source>
        <tissue evidence="2">Whole organism</tissue>
    </source>
</reference>
<evidence type="ECO:0000256" key="1">
    <source>
        <dbReference type="SAM" id="MobiDB-lite"/>
    </source>
</evidence>
<dbReference type="EMBL" id="KK853282">
    <property type="protein sequence ID" value="KDR09022.1"/>
    <property type="molecule type" value="Genomic_DNA"/>
</dbReference>
<dbReference type="Proteomes" id="UP000027135">
    <property type="component" value="Unassembled WGS sequence"/>
</dbReference>
<evidence type="ECO:0000313" key="2">
    <source>
        <dbReference type="EMBL" id="KDR09022.1"/>
    </source>
</evidence>
<feature type="region of interest" description="Disordered" evidence="1">
    <location>
        <begin position="86"/>
        <end position="146"/>
    </location>
</feature>
<feature type="compositionally biased region" description="Acidic residues" evidence="1">
    <location>
        <begin position="122"/>
        <end position="131"/>
    </location>
</feature>
<sequence>MVNKESLNGATTQSHDFRLHTIDNRETQLLTRIHEWVKEYCDEITIGETRNSRKKVIEINHFLDIQREESEDLQASSLIAMTSLLPAETVESSGPQTAVPQDTKEEGEDATTTDTEPPESSATEEEGEDTADTVPCESSTESTAAS</sequence>
<feature type="compositionally biased region" description="Polar residues" evidence="1">
    <location>
        <begin position="90"/>
        <end position="100"/>
    </location>
</feature>
<evidence type="ECO:0000313" key="3">
    <source>
        <dbReference type="Proteomes" id="UP000027135"/>
    </source>
</evidence>
<dbReference type="AlphaFoldDB" id="A0A067QJA0"/>
<accession>A0A067QJA0</accession>
<name>A0A067QJA0_ZOONE</name>
<feature type="compositionally biased region" description="Low complexity" evidence="1">
    <location>
        <begin position="112"/>
        <end position="121"/>
    </location>
</feature>
<organism evidence="2 3">
    <name type="scientific">Zootermopsis nevadensis</name>
    <name type="common">Dampwood termite</name>
    <dbReference type="NCBI Taxonomy" id="136037"/>
    <lineage>
        <taxon>Eukaryota</taxon>
        <taxon>Metazoa</taxon>
        <taxon>Ecdysozoa</taxon>
        <taxon>Arthropoda</taxon>
        <taxon>Hexapoda</taxon>
        <taxon>Insecta</taxon>
        <taxon>Pterygota</taxon>
        <taxon>Neoptera</taxon>
        <taxon>Polyneoptera</taxon>
        <taxon>Dictyoptera</taxon>
        <taxon>Blattodea</taxon>
        <taxon>Blattoidea</taxon>
        <taxon>Termitoidae</taxon>
        <taxon>Termopsidae</taxon>
        <taxon>Zootermopsis</taxon>
    </lineage>
</organism>
<protein>
    <submittedName>
        <fullName evidence="2">Leucine-rich repeat-containing protein 48</fullName>
    </submittedName>
</protein>
<gene>
    <name evidence="2" type="ORF">L798_01148</name>
</gene>
<feature type="compositionally biased region" description="Polar residues" evidence="1">
    <location>
        <begin position="136"/>
        <end position="146"/>
    </location>
</feature>